<dbReference type="Proteomes" id="UP000054477">
    <property type="component" value="Unassembled WGS sequence"/>
</dbReference>
<proteinExistence type="predicted"/>
<dbReference type="HOGENOM" id="CLU_2210464_0_0_1"/>
<organism evidence="1 2">
    <name type="scientific">Laccaria amethystina LaAM-08-1</name>
    <dbReference type="NCBI Taxonomy" id="1095629"/>
    <lineage>
        <taxon>Eukaryota</taxon>
        <taxon>Fungi</taxon>
        <taxon>Dikarya</taxon>
        <taxon>Basidiomycota</taxon>
        <taxon>Agaricomycotina</taxon>
        <taxon>Agaricomycetes</taxon>
        <taxon>Agaricomycetidae</taxon>
        <taxon>Agaricales</taxon>
        <taxon>Agaricineae</taxon>
        <taxon>Hydnangiaceae</taxon>
        <taxon>Laccaria</taxon>
    </lineage>
</organism>
<reference evidence="2" key="2">
    <citation type="submission" date="2015-01" db="EMBL/GenBank/DDBJ databases">
        <title>Evolutionary Origins and Diversification of the Mycorrhizal Mutualists.</title>
        <authorList>
            <consortium name="DOE Joint Genome Institute"/>
            <consortium name="Mycorrhizal Genomics Consortium"/>
            <person name="Kohler A."/>
            <person name="Kuo A."/>
            <person name="Nagy L.G."/>
            <person name="Floudas D."/>
            <person name="Copeland A."/>
            <person name="Barry K.W."/>
            <person name="Cichocki N."/>
            <person name="Veneault-Fourrey C."/>
            <person name="LaButti K."/>
            <person name="Lindquist E.A."/>
            <person name="Lipzen A."/>
            <person name="Lundell T."/>
            <person name="Morin E."/>
            <person name="Murat C."/>
            <person name="Riley R."/>
            <person name="Ohm R."/>
            <person name="Sun H."/>
            <person name="Tunlid A."/>
            <person name="Henrissat B."/>
            <person name="Grigoriev I.V."/>
            <person name="Hibbett D.S."/>
            <person name="Martin F."/>
        </authorList>
    </citation>
    <scope>NUCLEOTIDE SEQUENCE [LARGE SCALE GENOMIC DNA]</scope>
    <source>
        <strain evidence="2">LaAM-08-1</strain>
    </source>
</reference>
<accession>A0A0C9X6D0</accession>
<sequence length="107" mass="12276">MFSAHDLVAKLPPRNRLNADNQDRCILRLSLRQCLMGLLGTDFESSVWYDHLHRSASNLPTTMVRLPPPSHRTRGEPMYIKSMHNSCVSTFPPPRILSIIPSRRWAP</sequence>
<dbReference type="AlphaFoldDB" id="A0A0C9X6D0"/>
<gene>
    <name evidence="1" type="ORF">K443DRAFT_270824</name>
</gene>
<keyword evidence="2" id="KW-1185">Reference proteome</keyword>
<protein>
    <submittedName>
        <fullName evidence="1">Uncharacterized protein</fullName>
    </submittedName>
</protein>
<name>A0A0C9X6D0_9AGAR</name>
<evidence type="ECO:0000313" key="2">
    <source>
        <dbReference type="Proteomes" id="UP000054477"/>
    </source>
</evidence>
<reference evidence="1 2" key="1">
    <citation type="submission" date="2014-04" db="EMBL/GenBank/DDBJ databases">
        <authorList>
            <consortium name="DOE Joint Genome Institute"/>
            <person name="Kuo A."/>
            <person name="Kohler A."/>
            <person name="Nagy L.G."/>
            <person name="Floudas D."/>
            <person name="Copeland A."/>
            <person name="Barry K.W."/>
            <person name="Cichocki N."/>
            <person name="Veneault-Fourrey C."/>
            <person name="LaButti K."/>
            <person name="Lindquist E.A."/>
            <person name="Lipzen A."/>
            <person name="Lundell T."/>
            <person name="Morin E."/>
            <person name="Murat C."/>
            <person name="Sun H."/>
            <person name="Tunlid A."/>
            <person name="Henrissat B."/>
            <person name="Grigoriev I.V."/>
            <person name="Hibbett D.S."/>
            <person name="Martin F."/>
            <person name="Nordberg H.P."/>
            <person name="Cantor M.N."/>
            <person name="Hua S.X."/>
        </authorList>
    </citation>
    <scope>NUCLEOTIDE SEQUENCE [LARGE SCALE GENOMIC DNA]</scope>
    <source>
        <strain evidence="1 2">LaAM-08-1</strain>
    </source>
</reference>
<dbReference type="EMBL" id="KN838708">
    <property type="protein sequence ID" value="KIJ96868.1"/>
    <property type="molecule type" value="Genomic_DNA"/>
</dbReference>
<evidence type="ECO:0000313" key="1">
    <source>
        <dbReference type="EMBL" id="KIJ96868.1"/>
    </source>
</evidence>